<evidence type="ECO:0000313" key="2">
    <source>
        <dbReference type="Proteomes" id="UP000268014"/>
    </source>
</evidence>
<evidence type="ECO:0000313" key="3">
    <source>
        <dbReference type="WBParaSite" id="HPLM_0000064201-mRNA-1"/>
    </source>
</evidence>
<sequence>MLILIWNSMSTSPPQHRSPLPPHKTPALFIRCIAHHQYHNPLIQVLGHFCEFNTAPTFCLDLHRSSFHSLVLHHGFCIYTIKE</sequence>
<proteinExistence type="predicted"/>
<dbReference type="EMBL" id="UZAF01000526">
    <property type="protein sequence ID" value="VDO05957.1"/>
    <property type="molecule type" value="Genomic_DNA"/>
</dbReference>
<gene>
    <name evidence="1" type="ORF">HPLM_LOCUS643</name>
</gene>
<dbReference type="WBParaSite" id="HPLM_0000064201-mRNA-1">
    <property type="protein sequence ID" value="HPLM_0000064201-mRNA-1"/>
    <property type="gene ID" value="HPLM_0000064201"/>
</dbReference>
<name>A0A0N4VTM5_HAEPC</name>
<evidence type="ECO:0000313" key="1">
    <source>
        <dbReference type="EMBL" id="VDO05957.1"/>
    </source>
</evidence>
<reference evidence="3" key="1">
    <citation type="submission" date="2017-02" db="UniProtKB">
        <authorList>
            <consortium name="WormBaseParasite"/>
        </authorList>
    </citation>
    <scope>IDENTIFICATION</scope>
</reference>
<reference evidence="1 2" key="2">
    <citation type="submission" date="2018-11" db="EMBL/GenBank/DDBJ databases">
        <authorList>
            <consortium name="Pathogen Informatics"/>
        </authorList>
    </citation>
    <scope>NUCLEOTIDE SEQUENCE [LARGE SCALE GENOMIC DNA]</scope>
    <source>
        <strain evidence="1 2">MHpl1</strain>
    </source>
</reference>
<accession>A0A0N4VTM5</accession>
<dbReference type="AlphaFoldDB" id="A0A0N4VTM5"/>
<keyword evidence="2" id="KW-1185">Reference proteome</keyword>
<protein>
    <submittedName>
        <fullName evidence="3">Ovule protein</fullName>
    </submittedName>
</protein>
<organism evidence="3">
    <name type="scientific">Haemonchus placei</name>
    <name type="common">Barber's pole worm</name>
    <dbReference type="NCBI Taxonomy" id="6290"/>
    <lineage>
        <taxon>Eukaryota</taxon>
        <taxon>Metazoa</taxon>
        <taxon>Ecdysozoa</taxon>
        <taxon>Nematoda</taxon>
        <taxon>Chromadorea</taxon>
        <taxon>Rhabditida</taxon>
        <taxon>Rhabditina</taxon>
        <taxon>Rhabditomorpha</taxon>
        <taxon>Strongyloidea</taxon>
        <taxon>Trichostrongylidae</taxon>
        <taxon>Haemonchus</taxon>
    </lineage>
</organism>
<dbReference type="Proteomes" id="UP000268014">
    <property type="component" value="Unassembled WGS sequence"/>
</dbReference>